<dbReference type="EMBL" id="JARK01001381">
    <property type="protein sequence ID" value="EYC13011.1"/>
    <property type="molecule type" value="Genomic_DNA"/>
</dbReference>
<gene>
    <name evidence="1" type="primary">Acey_s0045.g1212</name>
    <name evidence="1" type="ORF">Y032_0045g1212</name>
</gene>
<evidence type="ECO:0000313" key="1">
    <source>
        <dbReference type="EMBL" id="EYC13011.1"/>
    </source>
</evidence>
<name>A0A016UDN3_9BILA</name>
<sequence>MKISILNGKYDFDVIKPFLNQQTYNTSYEIGGSRKTVRKVHLSQRAPFCPTHAKNRGLLLSFFKQQQSRRQVSQIAIIIKGRRRYNVECKKQFMVSTSVHQLWRHSL</sequence>
<keyword evidence="2" id="KW-1185">Reference proteome</keyword>
<organism evidence="1 2">
    <name type="scientific">Ancylostoma ceylanicum</name>
    <dbReference type="NCBI Taxonomy" id="53326"/>
    <lineage>
        <taxon>Eukaryota</taxon>
        <taxon>Metazoa</taxon>
        <taxon>Ecdysozoa</taxon>
        <taxon>Nematoda</taxon>
        <taxon>Chromadorea</taxon>
        <taxon>Rhabditida</taxon>
        <taxon>Rhabditina</taxon>
        <taxon>Rhabditomorpha</taxon>
        <taxon>Strongyloidea</taxon>
        <taxon>Ancylostomatidae</taxon>
        <taxon>Ancylostomatinae</taxon>
        <taxon>Ancylostoma</taxon>
    </lineage>
</organism>
<evidence type="ECO:0000313" key="2">
    <source>
        <dbReference type="Proteomes" id="UP000024635"/>
    </source>
</evidence>
<protein>
    <submittedName>
        <fullName evidence="1">Uncharacterized protein</fullName>
    </submittedName>
</protein>
<dbReference type="AlphaFoldDB" id="A0A016UDN3"/>
<accession>A0A016UDN3</accession>
<proteinExistence type="predicted"/>
<comment type="caution">
    <text evidence="1">The sequence shown here is derived from an EMBL/GenBank/DDBJ whole genome shotgun (WGS) entry which is preliminary data.</text>
</comment>
<reference evidence="2" key="1">
    <citation type="journal article" date="2015" name="Nat. Genet.">
        <title>The genome and transcriptome of the zoonotic hookworm Ancylostoma ceylanicum identify infection-specific gene families.</title>
        <authorList>
            <person name="Schwarz E.M."/>
            <person name="Hu Y."/>
            <person name="Antoshechkin I."/>
            <person name="Miller M.M."/>
            <person name="Sternberg P.W."/>
            <person name="Aroian R.V."/>
        </authorList>
    </citation>
    <scope>NUCLEOTIDE SEQUENCE</scope>
    <source>
        <strain evidence="2">HY135</strain>
    </source>
</reference>
<dbReference type="Proteomes" id="UP000024635">
    <property type="component" value="Unassembled WGS sequence"/>
</dbReference>